<reference evidence="2" key="1">
    <citation type="journal article" date="2020" name="MBio">
        <title>Horizontal gene transfer to a defensive symbiont with a reduced genome amongst a multipartite beetle microbiome.</title>
        <authorList>
            <person name="Waterworth S.C."/>
            <person name="Florez L.V."/>
            <person name="Rees E.R."/>
            <person name="Hertweck C."/>
            <person name="Kaltenpoth M."/>
            <person name="Kwan J.C."/>
        </authorList>
    </citation>
    <scope>NUCLEOTIDE SEQUENCE [LARGE SCALE GENOMIC DNA]</scope>
</reference>
<sequence>MSLLALDSLNAQLDAVADAVGSDDFDRAGDILDHHDRDLHALLAQPLTHQLHAPLSALFERQQHLLAAMARQRDEAAVLARDGQRNLRAAHAYLQAESLA</sequence>
<gene>
    <name evidence="1" type="ORF">GAK31_00461</name>
</gene>
<evidence type="ECO:0008006" key="3">
    <source>
        <dbReference type="Google" id="ProtNLM"/>
    </source>
</evidence>
<dbReference type="AlphaFoldDB" id="A0A7V8JMX9"/>
<evidence type="ECO:0000313" key="2">
    <source>
        <dbReference type="Proteomes" id="UP000487117"/>
    </source>
</evidence>
<proteinExistence type="predicted"/>
<organism evidence="1 2">
    <name type="scientific">Stenotrophomonas maltophilia</name>
    <name type="common">Pseudomonas maltophilia</name>
    <name type="synonym">Xanthomonas maltophilia</name>
    <dbReference type="NCBI Taxonomy" id="40324"/>
    <lineage>
        <taxon>Bacteria</taxon>
        <taxon>Pseudomonadati</taxon>
        <taxon>Pseudomonadota</taxon>
        <taxon>Gammaproteobacteria</taxon>
        <taxon>Lysobacterales</taxon>
        <taxon>Lysobacteraceae</taxon>
        <taxon>Stenotrophomonas</taxon>
        <taxon>Stenotrophomonas maltophilia group</taxon>
    </lineage>
</organism>
<comment type="caution">
    <text evidence="1">The sequence shown here is derived from an EMBL/GenBank/DDBJ whole genome shotgun (WGS) entry which is preliminary data.</text>
</comment>
<dbReference type="Proteomes" id="UP000487117">
    <property type="component" value="Unassembled WGS sequence"/>
</dbReference>
<protein>
    <recommendedName>
        <fullName evidence="3">Flagellar protein FliT</fullName>
    </recommendedName>
</protein>
<accession>A0A7V8JMX9</accession>
<evidence type="ECO:0000313" key="1">
    <source>
        <dbReference type="EMBL" id="KAF1017202.1"/>
    </source>
</evidence>
<name>A0A7V8JMX9_STEMA</name>
<dbReference type="EMBL" id="WNDS01000001">
    <property type="protein sequence ID" value="KAF1017202.1"/>
    <property type="molecule type" value="Genomic_DNA"/>
</dbReference>